<evidence type="ECO:0000313" key="2">
    <source>
        <dbReference type="Proteomes" id="UP000199079"/>
    </source>
</evidence>
<reference evidence="2" key="1">
    <citation type="submission" date="2016-10" db="EMBL/GenBank/DDBJ databases">
        <authorList>
            <person name="Varghese N."/>
            <person name="Submissions S."/>
        </authorList>
    </citation>
    <scope>NUCLEOTIDE SEQUENCE [LARGE SCALE GENOMIC DNA]</scope>
    <source>
        <strain evidence="2">DC30,IBRC 10041,KCTC 4046</strain>
    </source>
</reference>
<evidence type="ECO:0008006" key="3">
    <source>
        <dbReference type="Google" id="ProtNLM"/>
    </source>
</evidence>
<dbReference type="InterPro" id="IPR023393">
    <property type="entry name" value="START-like_dom_sf"/>
</dbReference>
<keyword evidence="2" id="KW-1185">Reference proteome</keyword>
<sequence>MQQEGIFEAMTTSYTVTAADGGSEVTATTEFALDVAIVGDVLDATVIKRQRRRELEAQFDWLEAQTAEPRTD</sequence>
<dbReference type="Gene3D" id="3.30.530.20">
    <property type="match status" value="1"/>
</dbReference>
<accession>A0A1H3MGS7</accession>
<protein>
    <recommendedName>
        <fullName evidence="3">Polyketide cyclase / dehydrase and lipid transport</fullName>
    </recommendedName>
</protein>
<evidence type="ECO:0000313" key="1">
    <source>
        <dbReference type="EMBL" id="SDY75892.1"/>
    </source>
</evidence>
<dbReference type="EMBL" id="FNPC01000009">
    <property type="protein sequence ID" value="SDY75892.1"/>
    <property type="molecule type" value="Genomic_DNA"/>
</dbReference>
<dbReference type="Proteomes" id="UP000199079">
    <property type="component" value="Unassembled WGS sequence"/>
</dbReference>
<dbReference type="AlphaFoldDB" id="A0A1H3MGS7"/>
<name>A0A1H3MGS7_9EURY</name>
<dbReference type="SUPFAM" id="SSF55961">
    <property type="entry name" value="Bet v1-like"/>
    <property type="match status" value="1"/>
</dbReference>
<organism evidence="1 2">
    <name type="scientific">Halopenitus persicus</name>
    <dbReference type="NCBI Taxonomy" id="1048396"/>
    <lineage>
        <taxon>Archaea</taxon>
        <taxon>Methanobacteriati</taxon>
        <taxon>Methanobacteriota</taxon>
        <taxon>Stenosarchaea group</taxon>
        <taxon>Halobacteria</taxon>
        <taxon>Halobacteriales</taxon>
        <taxon>Haloferacaceae</taxon>
        <taxon>Halopenitus</taxon>
    </lineage>
</organism>
<proteinExistence type="predicted"/>
<gene>
    <name evidence="1" type="ORF">SAMN05216564_10994</name>
</gene>